<dbReference type="KEGG" id="dfa:DFA_02883"/>
<dbReference type="Proteomes" id="UP000007797">
    <property type="component" value="Unassembled WGS sequence"/>
</dbReference>
<dbReference type="AlphaFoldDB" id="F4PIR0"/>
<dbReference type="GeneID" id="14876966"/>
<evidence type="ECO:0000313" key="1">
    <source>
        <dbReference type="EMBL" id="EGG24639.1"/>
    </source>
</evidence>
<keyword evidence="2" id="KW-1185">Reference proteome</keyword>
<accession>F4PIR0</accession>
<reference evidence="2" key="1">
    <citation type="journal article" date="2011" name="Genome Res.">
        <title>Phylogeny-wide analysis of social amoeba genomes highlights ancient origins for complex intercellular communication.</title>
        <authorList>
            <person name="Heidel A.J."/>
            <person name="Lawal H.M."/>
            <person name="Felder M."/>
            <person name="Schilde C."/>
            <person name="Helps N.R."/>
            <person name="Tunggal B."/>
            <person name="Rivero F."/>
            <person name="John U."/>
            <person name="Schleicher M."/>
            <person name="Eichinger L."/>
            <person name="Platzer M."/>
            <person name="Noegel A.A."/>
            <person name="Schaap P."/>
            <person name="Gloeckner G."/>
        </authorList>
    </citation>
    <scope>NUCLEOTIDE SEQUENCE [LARGE SCALE GENOMIC DNA]</scope>
    <source>
        <strain evidence="2">SH3</strain>
    </source>
</reference>
<dbReference type="EMBL" id="GL883006">
    <property type="protein sequence ID" value="EGG24639.1"/>
    <property type="molecule type" value="Genomic_DNA"/>
</dbReference>
<organism evidence="1 2">
    <name type="scientific">Cavenderia fasciculata</name>
    <name type="common">Slime mold</name>
    <name type="synonym">Dictyostelium fasciculatum</name>
    <dbReference type="NCBI Taxonomy" id="261658"/>
    <lineage>
        <taxon>Eukaryota</taxon>
        <taxon>Amoebozoa</taxon>
        <taxon>Evosea</taxon>
        <taxon>Eumycetozoa</taxon>
        <taxon>Dictyostelia</taxon>
        <taxon>Acytosteliales</taxon>
        <taxon>Cavenderiaceae</taxon>
        <taxon>Cavenderia</taxon>
    </lineage>
</organism>
<proteinExistence type="predicted"/>
<protein>
    <submittedName>
        <fullName evidence="1">Uncharacterized protein</fullName>
    </submittedName>
</protein>
<dbReference type="RefSeq" id="XP_004362490.1">
    <property type="nucleotide sequence ID" value="XM_004362433.1"/>
</dbReference>
<evidence type="ECO:0000313" key="2">
    <source>
        <dbReference type="Proteomes" id="UP000007797"/>
    </source>
</evidence>
<name>F4PIR0_CACFS</name>
<sequence length="101" mass="11299">MTLKSKCKLGQTTRSCRYSYRDSDLTATEKVTCVKFITDGYADEAQNIIFQNAAGVLREFAQDLQKASNQEKILEKLDRIIGMISTLNPRPMGNLAGSVFM</sequence>
<gene>
    <name evidence="1" type="ORF">DFA_02883</name>
</gene>